<accession>A0ABY8THD6</accession>
<evidence type="ECO:0008006" key="3">
    <source>
        <dbReference type="Google" id="ProtNLM"/>
    </source>
</evidence>
<evidence type="ECO:0000313" key="1">
    <source>
        <dbReference type="EMBL" id="WIA08484.1"/>
    </source>
</evidence>
<sequence>MEYFCCDCCNDMRPLDALLDLDCHCCICTNCCDERLRPCMTPVQPTPSTAAAEHAVGDIVRYRQRDGKLCLAKVVQVDRSIQPWGYGIELQGNPDIRFTEGNRLLPQQLNSECLQEGFPVVRCPKCSRQLDRQQLARILPDALQQLDEALTNAWLDAKGIIRCPTAGCEALIEKVCSSGSCRSRLSELCTRQLPCGHFCCGVRGTSPCLPCLVEGCSSQASLAGDGNCCFCFEPLPSAAVIALQCQAGHFVHLSCARKRLQVGCPGPALTFDFLFCPMCGSGKEGRCGNIQVTTAQPHLQHSQLQAALDKPLRIRQHVVQLAKQRLKLEGAAKRDRELQPGGKFDGRPVDWALSKYVFFECSKCHLPYFGGARECGAAGDAPAAYDAQELVCGSCSAHAAGNNCPSHGTEFVAWKCKYCCSVASWFCWGSTHMCSRCHDYPSQRHGNRCPGMGRCELTVPHPPPGESACLGCEACRHKDG</sequence>
<dbReference type="EMBL" id="CP126208">
    <property type="protein sequence ID" value="WIA08484.1"/>
    <property type="molecule type" value="Genomic_DNA"/>
</dbReference>
<gene>
    <name evidence="1" type="ORF">OEZ85_007920</name>
</gene>
<organism evidence="1 2">
    <name type="scientific">Tetradesmus obliquus</name>
    <name type="common">Green alga</name>
    <name type="synonym">Acutodesmus obliquus</name>
    <dbReference type="NCBI Taxonomy" id="3088"/>
    <lineage>
        <taxon>Eukaryota</taxon>
        <taxon>Viridiplantae</taxon>
        <taxon>Chlorophyta</taxon>
        <taxon>core chlorophytes</taxon>
        <taxon>Chlorophyceae</taxon>
        <taxon>CS clade</taxon>
        <taxon>Sphaeropleales</taxon>
        <taxon>Scenedesmaceae</taxon>
        <taxon>Tetradesmus</taxon>
    </lineage>
</organism>
<reference evidence="1 2" key="1">
    <citation type="submission" date="2023-05" db="EMBL/GenBank/DDBJ databases">
        <title>A 100% complete, gapless, phased diploid assembly of the Scenedesmus obliquus UTEX 3031 genome.</title>
        <authorList>
            <person name="Biondi T.C."/>
            <person name="Hanschen E.R."/>
            <person name="Kwon T."/>
            <person name="Eng W."/>
            <person name="Kruse C.P.S."/>
            <person name="Koehler S.I."/>
            <person name="Kunde Y."/>
            <person name="Gleasner C.D."/>
            <person name="You Mak K.T."/>
            <person name="Polle J."/>
            <person name="Hovde B.T."/>
            <person name="Starkenburg S.R."/>
        </authorList>
    </citation>
    <scope>NUCLEOTIDE SEQUENCE [LARGE SCALE GENOMIC DNA]</scope>
    <source>
        <strain evidence="1 2">DOE0152z</strain>
    </source>
</reference>
<evidence type="ECO:0000313" key="2">
    <source>
        <dbReference type="Proteomes" id="UP001244341"/>
    </source>
</evidence>
<dbReference type="Proteomes" id="UP001244341">
    <property type="component" value="Chromosome 1b"/>
</dbReference>
<name>A0ABY8THD6_TETOB</name>
<protein>
    <recommendedName>
        <fullName evidence="3">RING-type domain-containing protein</fullName>
    </recommendedName>
</protein>
<dbReference type="PANTHER" id="PTHR45943">
    <property type="entry name" value="E3 UBIQUITIN-PROTEIN LIGASE MYCBP2"/>
    <property type="match status" value="1"/>
</dbReference>
<dbReference type="PANTHER" id="PTHR45943:SF2">
    <property type="entry name" value="RING-TYPE DOMAIN-CONTAINING PROTEIN"/>
    <property type="match status" value="1"/>
</dbReference>
<keyword evidence="2" id="KW-1185">Reference proteome</keyword>
<proteinExistence type="predicted"/>